<sequence>MKKSPSLQQLQNELRSKYTPEKISPEELLRIELLSSQEKFTRAMFKSQYKRPFIMNEHFDEIFRVLQDVVDGKCNRLLINMPPRYGKTEVAIKSFVAWGFALNPRCKFLHLSYSDLLVKDNSETIRLTMQEPLYRTLFPESALEKDKSSTTRWKTKAGGEFYAVSTQGQVTGFGAGHVDDADATDVDSMFDDYSDVTSDSDLNDLLGLMDAKHNIFNGAILIDDPIKPEDAESDIIRERINNRFDTTIRNRVNSRKTPIIIIMQRLHEDDLCGRLLANEEDDWTVLTLSAIQTDLITGEDYPLWDKKHTLEELYKMRERMPIVFETQYMQDPKPKQGLMYQEGFKTYTPEQLPTGHNASCRWNYTDTADTGADFLCSICFIDTPEYVYVTDVLFTKDPMEITEPKTANMLARNKTVRARIESNNGGRGFSRAVKRILRSVMRIFSCMVETFTQTDNKYSRIFSNSAGVMSDVLMPEGWDKMWPQFYNAITSYRKDTKRRSQHDDAPDALTGVYEMHARKGTRRGIRRAN</sequence>
<dbReference type="InterPro" id="IPR006517">
    <property type="entry name" value="Phage_terminase_lsu-like_C"/>
</dbReference>
<dbReference type="NCBIfam" id="TIGR01630">
    <property type="entry name" value="psiM2_ORF9"/>
    <property type="match status" value="1"/>
</dbReference>
<organism evidence="1">
    <name type="scientific">Myoviridae sp. ctlRg1</name>
    <dbReference type="NCBI Taxonomy" id="2826692"/>
    <lineage>
        <taxon>Viruses</taxon>
        <taxon>Duplodnaviria</taxon>
        <taxon>Heunggongvirae</taxon>
        <taxon>Uroviricota</taxon>
        <taxon>Caudoviricetes</taxon>
    </lineage>
</organism>
<accession>A0A8S5M6F1</accession>
<proteinExistence type="predicted"/>
<reference evidence="1" key="1">
    <citation type="journal article" date="2021" name="Proc. Natl. Acad. Sci. U.S.A.">
        <title>A Catalog of Tens of Thousands of Viruses from Human Metagenomes Reveals Hidden Associations with Chronic Diseases.</title>
        <authorList>
            <person name="Tisza M.J."/>
            <person name="Buck C.B."/>
        </authorList>
    </citation>
    <scope>NUCLEOTIDE SEQUENCE</scope>
    <source>
        <strain evidence="1">CtlRg1</strain>
    </source>
</reference>
<evidence type="ECO:0000313" key="1">
    <source>
        <dbReference type="EMBL" id="DAD77802.1"/>
    </source>
</evidence>
<dbReference type="EMBL" id="BK014834">
    <property type="protein sequence ID" value="DAD77802.1"/>
    <property type="molecule type" value="Genomic_DNA"/>
</dbReference>
<name>A0A8S5M6F1_9CAUD</name>
<protein>
    <submittedName>
        <fullName evidence="1">Large Terminase</fullName>
    </submittedName>
</protein>